<evidence type="ECO:0000313" key="2">
    <source>
        <dbReference type="EMBL" id="WOJ91816.1"/>
    </source>
</evidence>
<proteinExistence type="predicted"/>
<geneLocation type="plasmid" evidence="2 3">
    <name>pRX1</name>
</geneLocation>
<keyword evidence="1" id="KW-0812">Transmembrane</keyword>
<evidence type="ECO:0000313" key="3">
    <source>
        <dbReference type="Proteomes" id="UP001626536"/>
    </source>
</evidence>
<reference evidence="2 3" key="1">
    <citation type="submission" date="2023-10" db="EMBL/GenBank/DDBJ databases">
        <title>Novel methanotroph of the genus Methylocapsa from a subarctic wetland.</title>
        <authorList>
            <person name="Belova S.E."/>
            <person name="Oshkin I.Y."/>
            <person name="Miroshnikov K."/>
            <person name="Dedysh S.N."/>
        </authorList>
    </citation>
    <scope>NUCLEOTIDE SEQUENCE [LARGE SCALE GENOMIC DNA]</scope>
    <source>
        <strain evidence="2 3">RX1</strain>
        <plasmid evidence="2 3">pRX1</plasmid>
    </source>
</reference>
<name>A0ABZ0I102_9HYPH</name>
<dbReference type="RefSeq" id="WP_318655243.1">
    <property type="nucleotide sequence ID" value="NZ_CP136863.1"/>
</dbReference>
<keyword evidence="1" id="KW-1133">Transmembrane helix</keyword>
<protein>
    <submittedName>
        <fullName evidence="2">Uncharacterized protein</fullName>
    </submittedName>
</protein>
<evidence type="ECO:0000256" key="1">
    <source>
        <dbReference type="SAM" id="Phobius"/>
    </source>
</evidence>
<keyword evidence="1" id="KW-0472">Membrane</keyword>
<feature type="transmembrane region" description="Helical" evidence="1">
    <location>
        <begin position="7"/>
        <end position="32"/>
    </location>
</feature>
<organism evidence="2 3">
    <name type="scientific">Methylocapsa polymorpha</name>
    <dbReference type="NCBI Taxonomy" id="3080828"/>
    <lineage>
        <taxon>Bacteria</taxon>
        <taxon>Pseudomonadati</taxon>
        <taxon>Pseudomonadota</taxon>
        <taxon>Alphaproteobacteria</taxon>
        <taxon>Hyphomicrobiales</taxon>
        <taxon>Beijerinckiaceae</taxon>
        <taxon>Methylocapsa</taxon>
    </lineage>
</organism>
<dbReference type="Proteomes" id="UP001626536">
    <property type="component" value="Plasmid pRX1"/>
</dbReference>
<keyword evidence="2" id="KW-0614">Plasmid</keyword>
<gene>
    <name evidence="2" type="ORF">RZS28_19005</name>
</gene>
<accession>A0ABZ0I102</accession>
<feature type="transmembrane region" description="Helical" evidence="1">
    <location>
        <begin position="77"/>
        <end position="94"/>
    </location>
</feature>
<sequence>MDRGFTSIYVVLVLGAGIIGGALIGLLLGAFVTNGVTIGLASGFIAVLLAGVVRRVALRLLPKGLIVDAAADKFPRVVLINILIVSLIGGLAGHDLSHETGESSPMIIGALSGLIATLSMVALMVTYFSRDQEIASLLPTLTQKD</sequence>
<dbReference type="EMBL" id="CP136863">
    <property type="protein sequence ID" value="WOJ91816.1"/>
    <property type="molecule type" value="Genomic_DNA"/>
</dbReference>
<keyword evidence="3" id="KW-1185">Reference proteome</keyword>
<feature type="transmembrane region" description="Helical" evidence="1">
    <location>
        <begin position="106"/>
        <end position="128"/>
    </location>
</feature>
<feature type="transmembrane region" description="Helical" evidence="1">
    <location>
        <begin position="38"/>
        <end position="57"/>
    </location>
</feature>